<feature type="transmembrane region" description="Helical" evidence="1">
    <location>
        <begin position="123"/>
        <end position="141"/>
    </location>
</feature>
<dbReference type="EMBL" id="VMKP01000003">
    <property type="protein sequence ID" value="TVO64308.1"/>
    <property type="molecule type" value="Genomic_DNA"/>
</dbReference>
<proteinExistence type="predicted"/>
<keyword evidence="1" id="KW-0472">Membrane</keyword>
<feature type="transmembrane region" description="Helical" evidence="1">
    <location>
        <begin position="365"/>
        <end position="386"/>
    </location>
</feature>
<feature type="transmembrane region" description="Helical" evidence="1">
    <location>
        <begin position="172"/>
        <end position="190"/>
    </location>
</feature>
<keyword evidence="1" id="KW-0812">Transmembrane</keyword>
<evidence type="ECO:0000313" key="4">
    <source>
        <dbReference type="EMBL" id="TVO64308.1"/>
    </source>
</evidence>
<gene>
    <name evidence="4" type="ORF">FPL11_06470</name>
</gene>
<evidence type="ECO:0000259" key="3">
    <source>
        <dbReference type="Pfam" id="PF25853"/>
    </source>
</evidence>
<dbReference type="Pfam" id="PF25853">
    <property type="entry name" value="DUF6311_C"/>
    <property type="match status" value="1"/>
</dbReference>
<name>A0A557RGM8_9GAMM</name>
<evidence type="ECO:0000256" key="1">
    <source>
        <dbReference type="SAM" id="Phobius"/>
    </source>
</evidence>
<feature type="transmembrane region" description="Helical" evidence="1">
    <location>
        <begin position="148"/>
        <end position="166"/>
    </location>
</feature>
<evidence type="ECO:0000313" key="5">
    <source>
        <dbReference type="Proteomes" id="UP000316688"/>
    </source>
</evidence>
<comment type="caution">
    <text evidence="4">The sequence shown here is derived from an EMBL/GenBank/DDBJ whole genome shotgun (WGS) entry which is preliminary data.</text>
</comment>
<dbReference type="AlphaFoldDB" id="A0A557RGM8"/>
<dbReference type="Pfam" id="PF19830">
    <property type="entry name" value="DUF6311"/>
    <property type="match status" value="1"/>
</dbReference>
<feature type="transmembrane region" description="Helical" evidence="1">
    <location>
        <begin position="246"/>
        <end position="263"/>
    </location>
</feature>
<sequence length="579" mass="63751">MRNSSAKEGARNGEKGPWTHLTLVTASIAASLAPVAVVILLTLPLDWISGSSSFWRYLVSDRAQHVTGYLYFIQQPWSFDFLKIDHLGSLPNLSVVSTDSIPLVALIGKVYASITGTVWMPFGIWYVACWLGNALFGVLIARYLGVRNVLATAAVAILLGAMPFWLMRWYHLALHAHFLILASIWGYLAARRRDWCLASGLFLFVGSVSALIHPYLWAMTFSLWATTTIAVWIEDDNPLRTLAPRLFPPGALFLGGATLAGYFDMAGGGAGGYGGYTLNLIAPFFSTLAGWMPTAWQALAEAEEVGHAWRFFSAHRPDVTGGQYYEGMGYLGLGGLFLIATALIVTPSSRMRELVAHHRSLSTLLTGLLLFVILPVVTFGPVKVFSISFPDFIEQGLSAFRANSRFFWPVAYIAVIGAVLLIWRDCTRRWALAVLITAALLQVLDTHPLRAAIALDSKTEDRVLNIPEWETRLNGVERLFVVPSIECGKPGNRNLKSFIQTIAAWQSAPMTNSFYIARHSGPCPSLNDAQPWAPARPTDLYILFDDSTQPERVDTLRRDPALQCDRIDVGWACRPAGSG</sequence>
<feature type="transmembrane region" description="Helical" evidence="1">
    <location>
        <begin position="327"/>
        <end position="345"/>
    </location>
</feature>
<dbReference type="InterPro" id="IPR046278">
    <property type="entry name" value="DUF6311"/>
</dbReference>
<keyword evidence="5" id="KW-1185">Reference proteome</keyword>
<feature type="domain" description="DUF6311" evidence="2">
    <location>
        <begin position="36"/>
        <end position="446"/>
    </location>
</feature>
<evidence type="ECO:0008006" key="6">
    <source>
        <dbReference type="Google" id="ProtNLM"/>
    </source>
</evidence>
<feature type="transmembrane region" description="Helical" evidence="1">
    <location>
        <begin position="275"/>
        <end position="292"/>
    </location>
</feature>
<feature type="domain" description="DUF6311" evidence="3">
    <location>
        <begin position="468"/>
        <end position="575"/>
    </location>
</feature>
<dbReference type="RefSeq" id="WP_144347935.1">
    <property type="nucleotide sequence ID" value="NZ_VMKP01000003.1"/>
</dbReference>
<feature type="transmembrane region" description="Helical" evidence="1">
    <location>
        <begin position="21"/>
        <end position="45"/>
    </location>
</feature>
<protein>
    <recommendedName>
        <fullName evidence="6">Glycosyltransferase RgtA/B/C/D-like domain-containing protein</fullName>
    </recommendedName>
</protein>
<reference evidence="4 5" key="1">
    <citation type="submission" date="2019-07" db="EMBL/GenBank/DDBJ databases">
        <title>Reclasification of Spiribacter aquaticus.</title>
        <authorList>
            <person name="Leon M.J."/>
            <person name="Sanchez-Porro C."/>
            <person name="Ventosa A."/>
        </authorList>
    </citation>
    <scope>NUCLEOTIDE SEQUENCE [LARGE SCALE GENOMIC DNA]</scope>
    <source>
        <strain evidence="4 5">SP30</strain>
    </source>
</reference>
<feature type="transmembrane region" description="Helical" evidence="1">
    <location>
        <begin position="202"/>
        <end position="226"/>
    </location>
</feature>
<accession>A0A557RGM8</accession>
<organism evidence="4 5">
    <name type="scientific">Spiribacter aquaticus</name>
    <dbReference type="NCBI Taxonomy" id="1935996"/>
    <lineage>
        <taxon>Bacteria</taxon>
        <taxon>Pseudomonadati</taxon>
        <taxon>Pseudomonadota</taxon>
        <taxon>Gammaproteobacteria</taxon>
        <taxon>Chromatiales</taxon>
        <taxon>Ectothiorhodospiraceae</taxon>
        <taxon>Spiribacter</taxon>
    </lineage>
</organism>
<dbReference type="InterPro" id="IPR058671">
    <property type="entry name" value="DUF6311_C"/>
</dbReference>
<dbReference type="Proteomes" id="UP000316688">
    <property type="component" value="Unassembled WGS sequence"/>
</dbReference>
<feature type="transmembrane region" description="Helical" evidence="1">
    <location>
        <begin position="406"/>
        <end position="423"/>
    </location>
</feature>
<keyword evidence="1" id="KW-1133">Transmembrane helix</keyword>
<evidence type="ECO:0000259" key="2">
    <source>
        <dbReference type="Pfam" id="PF19830"/>
    </source>
</evidence>